<comment type="caution">
    <text evidence="2">The sequence shown here is derived from an EMBL/GenBank/DDBJ whole genome shotgun (WGS) entry which is preliminary data.</text>
</comment>
<sequence length="115" mass="12248">MLVAALVLAIGVMGAVAAQTVALRTRAQSALMSRGVQLATSFADRMRANTVQMRAPDSSNPYLQVRYDSAAAPGVSEQPPRMCRTGSACDSAQLAGFDVYELQRELRASFPKGRA</sequence>
<gene>
    <name evidence="2" type="ORF">D3872_05535</name>
</gene>
<name>A0A418Y5W8_9BURK</name>
<protein>
    <submittedName>
        <fullName evidence="2">Type IV pilus modification protein PilV</fullName>
    </submittedName>
</protein>
<accession>A0A418Y5W8</accession>
<keyword evidence="3" id="KW-1185">Reference proteome</keyword>
<evidence type="ECO:0000313" key="3">
    <source>
        <dbReference type="Proteomes" id="UP000284006"/>
    </source>
</evidence>
<evidence type="ECO:0000256" key="1">
    <source>
        <dbReference type="SAM" id="SignalP"/>
    </source>
</evidence>
<organism evidence="2 3">
    <name type="scientific">Massilia cavernae</name>
    <dbReference type="NCBI Taxonomy" id="2320864"/>
    <lineage>
        <taxon>Bacteria</taxon>
        <taxon>Pseudomonadati</taxon>
        <taxon>Pseudomonadota</taxon>
        <taxon>Betaproteobacteria</taxon>
        <taxon>Burkholderiales</taxon>
        <taxon>Oxalobacteraceae</taxon>
        <taxon>Telluria group</taxon>
        <taxon>Massilia</taxon>
    </lineage>
</organism>
<feature type="chain" id="PRO_5019152621" evidence="1">
    <location>
        <begin position="18"/>
        <end position="115"/>
    </location>
</feature>
<proteinExistence type="predicted"/>
<feature type="signal peptide" evidence="1">
    <location>
        <begin position="1"/>
        <end position="17"/>
    </location>
</feature>
<dbReference type="AlphaFoldDB" id="A0A418Y5W8"/>
<reference evidence="2 3" key="1">
    <citation type="submission" date="2018-09" db="EMBL/GenBank/DDBJ databases">
        <authorList>
            <person name="Zhu H."/>
        </authorList>
    </citation>
    <scope>NUCLEOTIDE SEQUENCE [LARGE SCALE GENOMIC DNA]</scope>
    <source>
        <strain evidence="2 3">K1S02-61</strain>
    </source>
</reference>
<dbReference type="EMBL" id="QYUP01000060">
    <property type="protein sequence ID" value="RJG22390.1"/>
    <property type="molecule type" value="Genomic_DNA"/>
</dbReference>
<evidence type="ECO:0000313" key="2">
    <source>
        <dbReference type="EMBL" id="RJG22390.1"/>
    </source>
</evidence>
<keyword evidence="1" id="KW-0732">Signal</keyword>
<feature type="non-terminal residue" evidence="2">
    <location>
        <position position="115"/>
    </location>
</feature>
<dbReference type="Proteomes" id="UP000284006">
    <property type="component" value="Unassembled WGS sequence"/>
</dbReference>